<accession>A0AAE1A0A7</accession>
<organism evidence="1 2">
    <name type="scientific">Elysia crispata</name>
    <name type="common">lettuce slug</name>
    <dbReference type="NCBI Taxonomy" id="231223"/>
    <lineage>
        <taxon>Eukaryota</taxon>
        <taxon>Metazoa</taxon>
        <taxon>Spiralia</taxon>
        <taxon>Lophotrochozoa</taxon>
        <taxon>Mollusca</taxon>
        <taxon>Gastropoda</taxon>
        <taxon>Heterobranchia</taxon>
        <taxon>Euthyneura</taxon>
        <taxon>Panpulmonata</taxon>
        <taxon>Sacoglossa</taxon>
        <taxon>Placobranchoidea</taxon>
        <taxon>Plakobranchidae</taxon>
        <taxon>Elysia</taxon>
    </lineage>
</organism>
<sequence length="82" mass="9175">CGYPRPAAVQIECWSVRLSSTCGTDRMLGRCGYPRLAVQIECWSVRLSPTCGTDEMQGVRLSSTCGTDRMLERAAILDLRYR</sequence>
<dbReference type="AlphaFoldDB" id="A0AAE1A0A7"/>
<name>A0AAE1A0A7_9GAST</name>
<dbReference type="EMBL" id="JAWDGP010002915">
    <property type="protein sequence ID" value="KAK3778578.1"/>
    <property type="molecule type" value="Genomic_DNA"/>
</dbReference>
<protein>
    <submittedName>
        <fullName evidence="1">Uncharacterized protein</fullName>
    </submittedName>
</protein>
<feature type="non-terminal residue" evidence="1">
    <location>
        <position position="1"/>
    </location>
</feature>
<evidence type="ECO:0000313" key="2">
    <source>
        <dbReference type="Proteomes" id="UP001283361"/>
    </source>
</evidence>
<evidence type="ECO:0000313" key="1">
    <source>
        <dbReference type="EMBL" id="KAK3778578.1"/>
    </source>
</evidence>
<gene>
    <name evidence="1" type="ORF">RRG08_000822</name>
</gene>
<reference evidence="1" key="1">
    <citation type="journal article" date="2023" name="G3 (Bethesda)">
        <title>A reference genome for the long-term kleptoplast-retaining sea slug Elysia crispata morphotype clarki.</title>
        <authorList>
            <person name="Eastman K.E."/>
            <person name="Pendleton A.L."/>
            <person name="Shaikh M.A."/>
            <person name="Suttiyut T."/>
            <person name="Ogas R."/>
            <person name="Tomko P."/>
            <person name="Gavelis G."/>
            <person name="Widhalm J.R."/>
            <person name="Wisecaver J.H."/>
        </authorList>
    </citation>
    <scope>NUCLEOTIDE SEQUENCE</scope>
    <source>
        <strain evidence="1">ECLA1</strain>
    </source>
</reference>
<proteinExistence type="predicted"/>
<comment type="caution">
    <text evidence="1">The sequence shown here is derived from an EMBL/GenBank/DDBJ whole genome shotgun (WGS) entry which is preliminary data.</text>
</comment>
<dbReference type="Proteomes" id="UP001283361">
    <property type="component" value="Unassembled WGS sequence"/>
</dbReference>
<keyword evidence="2" id="KW-1185">Reference proteome</keyword>